<dbReference type="InterPro" id="IPR036935">
    <property type="entry name" value="Ribosomal_bL9_N_sf"/>
</dbReference>
<dbReference type="InterPro" id="IPR000244">
    <property type="entry name" value="Ribosomal_bL9"/>
</dbReference>
<dbReference type="SUPFAM" id="SSF55653">
    <property type="entry name" value="Ribosomal protein L9 C-domain"/>
    <property type="match status" value="1"/>
</dbReference>
<comment type="caution">
    <text evidence="10">The sequence shown here is derived from an EMBL/GenBank/DDBJ whole genome shotgun (WGS) entry which is preliminary data.</text>
</comment>
<accession>A0A2M7IPL8</accession>
<dbReference type="Pfam" id="PF01281">
    <property type="entry name" value="Ribosomal_L9_N"/>
    <property type="match status" value="1"/>
</dbReference>
<evidence type="ECO:0000256" key="6">
    <source>
        <dbReference type="ARBA" id="ARBA00035292"/>
    </source>
</evidence>
<reference evidence="11" key="1">
    <citation type="submission" date="2017-09" db="EMBL/GenBank/DDBJ databases">
        <title>Depth-based differentiation of microbial function through sediment-hosted aquifers and enrichment of novel symbionts in the deep terrestrial subsurface.</title>
        <authorList>
            <person name="Probst A.J."/>
            <person name="Ladd B."/>
            <person name="Jarett J.K."/>
            <person name="Geller-Mcgrath D.E."/>
            <person name="Sieber C.M.K."/>
            <person name="Emerson J.B."/>
            <person name="Anantharaman K."/>
            <person name="Thomas B.C."/>
            <person name="Malmstrom R."/>
            <person name="Stieglmeier M."/>
            <person name="Klingl A."/>
            <person name="Woyke T."/>
            <person name="Ryan C.M."/>
            <person name="Banfield J.F."/>
        </authorList>
    </citation>
    <scope>NUCLEOTIDE SEQUENCE [LARGE SCALE GENOMIC DNA]</scope>
</reference>
<evidence type="ECO:0000256" key="5">
    <source>
        <dbReference type="ARBA" id="ARBA00023274"/>
    </source>
</evidence>
<dbReference type="NCBIfam" id="TIGR00158">
    <property type="entry name" value="L9"/>
    <property type="match status" value="1"/>
</dbReference>
<dbReference type="Proteomes" id="UP000230837">
    <property type="component" value="Unassembled WGS sequence"/>
</dbReference>
<gene>
    <name evidence="7 10" type="primary">rplI</name>
    <name evidence="10" type="ORF">COZ82_00785</name>
</gene>
<feature type="domain" description="Ribosomal protein L9" evidence="8">
    <location>
        <begin position="2"/>
        <end position="48"/>
    </location>
</feature>
<dbReference type="InterPro" id="IPR020070">
    <property type="entry name" value="Ribosomal_bL9_N"/>
</dbReference>
<dbReference type="PANTHER" id="PTHR21368">
    <property type="entry name" value="50S RIBOSOMAL PROTEIN L9"/>
    <property type="match status" value="1"/>
</dbReference>
<keyword evidence="5 7" id="KW-0687">Ribonucleoprotein</keyword>
<feature type="domain" description="Large ribosomal subunit protein bL9 C-terminal" evidence="9">
    <location>
        <begin position="72"/>
        <end position="145"/>
    </location>
</feature>
<sequence>MMKVILLRDVAKLGKRFEILQVADGFALNKLIPQGLAEAGTPENVKKIMARKDKQAIDSSSQLEEFLATCVALKDITITLAVEANEQQHLFKAIKEVDIAKALAEAGHPINADLIKLVEPIKALGLYEINLQLADMTEQVKLEVVKK</sequence>
<name>A0A2M7IPL8_9BACT</name>
<proteinExistence type="inferred from homology"/>
<evidence type="ECO:0000313" key="11">
    <source>
        <dbReference type="Proteomes" id="UP000230837"/>
    </source>
</evidence>
<keyword evidence="3 7" id="KW-0694">RNA-binding</keyword>
<evidence type="ECO:0000313" key="10">
    <source>
        <dbReference type="EMBL" id="PIW97220.1"/>
    </source>
</evidence>
<evidence type="ECO:0000256" key="4">
    <source>
        <dbReference type="ARBA" id="ARBA00022980"/>
    </source>
</evidence>
<keyword evidence="2 7" id="KW-0699">rRNA-binding</keyword>
<dbReference type="Gene3D" id="3.40.5.10">
    <property type="entry name" value="Ribosomal protein L9, N-terminal domain"/>
    <property type="match status" value="1"/>
</dbReference>
<dbReference type="InterPro" id="IPR036791">
    <property type="entry name" value="Ribosomal_bL9_C_sf"/>
</dbReference>
<protein>
    <recommendedName>
        <fullName evidence="6 7">Large ribosomal subunit protein bL9</fullName>
    </recommendedName>
</protein>
<dbReference type="Gene3D" id="3.10.430.100">
    <property type="entry name" value="Ribosomal protein L9, C-terminal domain"/>
    <property type="match status" value="1"/>
</dbReference>
<evidence type="ECO:0000259" key="9">
    <source>
        <dbReference type="Pfam" id="PF03948"/>
    </source>
</evidence>
<dbReference type="GO" id="GO:0005840">
    <property type="term" value="C:ribosome"/>
    <property type="evidence" value="ECO:0007669"/>
    <property type="project" value="UniProtKB-KW"/>
</dbReference>
<dbReference type="SUPFAM" id="SSF55658">
    <property type="entry name" value="L9 N-domain-like"/>
    <property type="match status" value="1"/>
</dbReference>
<evidence type="ECO:0000256" key="2">
    <source>
        <dbReference type="ARBA" id="ARBA00022730"/>
    </source>
</evidence>
<evidence type="ECO:0000256" key="3">
    <source>
        <dbReference type="ARBA" id="ARBA00022884"/>
    </source>
</evidence>
<evidence type="ECO:0000256" key="7">
    <source>
        <dbReference type="HAMAP-Rule" id="MF_00503"/>
    </source>
</evidence>
<comment type="function">
    <text evidence="7">Binds to the 23S rRNA.</text>
</comment>
<dbReference type="GO" id="GO:0019843">
    <property type="term" value="F:rRNA binding"/>
    <property type="evidence" value="ECO:0007669"/>
    <property type="project" value="UniProtKB-UniRule"/>
</dbReference>
<dbReference type="HAMAP" id="MF_00503">
    <property type="entry name" value="Ribosomal_bL9"/>
    <property type="match status" value="1"/>
</dbReference>
<dbReference type="GO" id="GO:0006412">
    <property type="term" value="P:translation"/>
    <property type="evidence" value="ECO:0007669"/>
    <property type="project" value="UniProtKB-UniRule"/>
</dbReference>
<keyword evidence="4 7" id="KW-0689">Ribosomal protein</keyword>
<evidence type="ECO:0000256" key="1">
    <source>
        <dbReference type="ARBA" id="ARBA00010605"/>
    </source>
</evidence>
<dbReference type="GO" id="GO:0003735">
    <property type="term" value="F:structural constituent of ribosome"/>
    <property type="evidence" value="ECO:0007669"/>
    <property type="project" value="InterPro"/>
</dbReference>
<dbReference type="AlphaFoldDB" id="A0A2M7IPL8"/>
<dbReference type="GO" id="GO:1990904">
    <property type="term" value="C:ribonucleoprotein complex"/>
    <property type="evidence" value="ECO:0007669"/>
    <property type="project" value="UniProtKB-KW"/>
</dbReference>
<comment type="similarity">
    <text evidence="1 7">Belongs to the bacterial ribosomal protein bL9 family.</text>
</comment>
<dbReference type="InterPro" id="IPR020069">
    <property type="entry name" value="Ribosomal_bL9_C"/>
</dbReference>
<evidence type="ECO:0000259" key="8">
    <source>
        <dbReference type="Pfam" id="PF01281"/>
    </source>
</evidence>
<dbReference type="InterPro" id="IPR009027">
    <property type="entry name" value="Ribosomal_bL9/RNase_H1_N"/>
</dbReference>
<dbReference type="EMBL" id="PFHR01000048">
    <property type="protein sequence ID" value="PIW97220.1"/>
    <property type="molecule type" value="Genomic_DNA"/>
</dbReference>
<organism evidence="10 11">
    <name type="scientific">Candidatus Kaiserbacteria bacterium CG_4_8_14_3_um_filter_38_9</name>
    <dbReference type="NCBI Taxonomy" id="1974599"/>
    <lineage>
        <taxon>Bacteria</taxon>
        <taxon>Candidatus Kaiseribacteriota</taxon>
    </lineage>
</organism>
<dbReference type="InterPro" id="IPR020594">
    <property type="entry name" value="Ribosomal_bL9_bac/chp"/>
</dbReference>
<dbReference type="Pfam" id="PF03948">
    <property type="entry name" value="Ribosomal_L9_C"/>
    <property type="match status" value="1"/>
</dbReference>